<keyword evidence="3" id="KW-0472">Membrane</keyword>
<proteinExistence type="predicted"/>
<evidence type="ECO:0000256" key="1">
    <source>
        <dbReference type="SAM" id="Coils"/>
    </source>
</evidence>
<comment type="caution">
    <text evidence="4">The sequence shown here is derived from an EMBL/GenBank/DDBJ whole genome shotgun (WGS) entry which is preliminary data.</text>
</comment>
<evidence type="ECO:0008006" key="6">
    <source>
        <dbReference type="Google" id="ProtNLM"/>
    </source>
</evidence>
<sequence>MAQPSSSHRERERERSERSSRHHHHRTISSTTLLLVLSLVLAVLAIMLSLPSSREGAVPTGNPGDPQSQGILGLLTPKRSQALIARESNVAMREAEVARREAELLAGAPGGVLPSQAVCPPCPTVVEKITEAPPPAQTVIKEVVKEESLTPPGWWDQARVRAEDILDRELKIAEREREISRREEAVNRREHDASRREGWIMEQLVALNNEDPTVEEEVIYEPAGARWKSKAPLPFQALPPPLILTETALEIATETKTITHTHHHTHQPPAETVTVPPPANTRRAASPTPVLVSSSSSTTHSPRTTAVEVVIEEEPELEPEVEEHQTVTVNVLLLAYSTILHDDPLVSQLSSSDSRGTPATLTRLHCHTQSLANLLEPLFRLALCATNSTAMHIRCMWYDENGNPHQDGCRRQGRGCNFVHPSDPQWASATPSRHQLDQHRGERGGARGRGRGLSRANTGSEWGPSFGSASSFTTGANSSSITPKSFLTPDNNNTSSFSSSRKEPEPDWGSSNTGQGNANADWGASNADWGASNADWGASNADWGAPNAGWGSPNADWGAKSTGWVDPNVNEGGGSRGDTGPDTNGSTVAHANPSAKGKSNNVPSGAGSLSTDSPRDAESWGGAGEGHSKPAAVDSWGTSTGYSEPTPVSASDIWGASRGYSKTAAPASASDTLVSPFAALISPTCASGTEHPSEDIGGGSARPPSPTPSTTDSSASGRTSREKFLETVAQTVHYMQKQCSLEEERNRIRKLQRSRQFVSAGERAIQRLEGMRKHNDQQLREVEKQLLKKQNILAAYPLVPPSSADDISVGAEDFKTYAEEVRVWLDFIRPVVQQLQAEAESSAGNKHKCNLSPVADVRDQPAVSETFAASAERMAAVEVRLEELESDLQELHASCLPKLHEQFNKENSGLQVDAEGSIERGRPAAPSPIEDGEVRPTPPTTGPEQCVKELSDKLEVFESQMKSARDDIHELKVRDAQGWHEHFGLRAEREFLKMELAEVQQNGARLQKDQDALDAELARLRKSFARLEEARSSPTPTMFPQFVFEELVERVSEDMVQPIRNDVKNTLDDFTQSIREAVRVQQETMYGKVSVTLQPTLSLVQSIQEYVETAKIAAMKQGQIEP</sequence>
<feature type="region of interest" description="Disordered" evidence="2">
    <location>
        <begin position="909"/>
        <end position="945"/>
    </location>
</feature>
<dbReference type="EMBL" id="BFAD01000004">
    <property type="protein sequence ID" value="GBE82077.1"/>
    <property type="molecule type" value="Genomic_DNA"/>
</dbReference>
<evidence type="ECO:0000313" key="4">
    <source>
        <dbReference type="EMBL" id="GBE82077.1"/>
    </source>
</evidence>
<dbReference type="GeneID" id="38778994"/>
<feature type="transmembrane region" description="Helical" evidence="3">
    <location>
        <begin position="28"/>
        <end position="50"/>
    </location>
</feature>
<evidence type="ECO:0000256" key="3">
    <source>
        <dbReference type="SAM" id="Phobius"/>
    </source>
</evidence>
<keyword evidence="1" id="KW-0175">Coiled coil</keyword>
<feature type="region of interest" description="Disordered" evidence="2">
    <location>
        <begin position="259"/>
        <end position="306"/>
    </location>
</feature>
<feature type="coiled-coil region" evidence="1">
    <location>
        <begin position="867"/>
        <end position="894"/>
    </location>
</feature>
<dbReference type="OrthoDB" id="3360125at2759"/>
<gene>
    <name evidence="4" type="ORF">SCP_0404560</name>
</gene>
<protein>
    <recommendedName>
        <fullName evidence="6">C3H1-type domain-containing protein</fullName>
    </recommendedName>
</protein>
<reference evidence="4 5" key="1">
    <citation type="journal article" date="2018" name="Sci. Rep.">
        <title>Genome sequence of the cauliflower mushroom Sparassis crispa (Hanabiratake) and its association with beneficial usage.</title>
        <authorList>
            <person name="Kiyama R."/>
            <person name="Furutani Y."/>
            <person name="Kawaguchi K."/>
            <person name="Nakanishi T."/>
        </authorList>
    </citation>
    <scope>NUCLEOTIDE SEQUENCE [LARGE SCALE GENOMIC DNA]</scope>
</reference>
<feature type="compositionally biased region" description="Low complexity" evidence="2">
    <location>
        <begin position="708"/>
        <end position="717"/>
    </location>
</feature>
<name>A0A401GIS0_9APHY</name>
<feature type="region of interest" description="Disordered" evidence="2">
    <location>
        <begin position="685"/>
        <end position="720"/>
    </location>
</feature>
<dbReference type="RefSeq" id="XP_027612990.1">
    <property type="nucleotide sequence ID" value="XM_027757189.1"/>
</dbReference>
<feature type="coiled-coil region" evidence="1">
    <location>
        <begin position="947"/>
        <end position="1030"/>
    </location>
</feature>
<feature type="region of interest" description="Disordered" evidence="2">
    <location>
        <begin position="1"/>
        <end position="27"/>
    </location>
</feature>
<evidence type="ECO:0000313" key="5">
    <source>
        <dbReference type="Proteomes" id="UP000287166"/>
    </source>
</evidence>
<feature type="compositionally biased region" description="Polar residues" evidence="2">
    <location>
        <begin position="509"/>
        <end position="518"/>
    </location>
</feature>
<keyword evidence="3" id="KW-0812">Transmembrane</keyword>
<keyword evidence="5" id="KW-1185">Reference proteome</keyword>
<dbReference type="AlphaFoldDB" id="A0A401GIS0"/>
<feature type="compositionally biased region" description="Polar residues" evidence="2">
    <location>
        <begin position="636"/>
        <end position="649"/>
    </location>
</feature>
<accession>A0A401GIS0</accession>
<dbReference type="Proteomes" id="UP000287166">
    <property type="component" value="Unassembled WGS sequence"/>
</dbReference>
<feature type="coiled-coil region" evidence="1">
    <location>
        <begin position="734"/>
        <end position="785"/>
    </location>
</feature>
<feature type="compositionally biased region" description="Low complexity" evidence="2">
    <location>
        <begin position="286"/>
        <end position="306"/>
    </location>
</feature>
<dbReference type="STRING" id="139825.A0A401GIS0"/>
<feature type="region of interest" description="Disordered" evidence="2">
    <location>
        <begin position="420"/>
        <end position="650"/>
    </location>
</feature>
<evidence type="ECO:0000256" key="2">
    <source>
        <dbReference type="SAM" id="MobiDB-lite"/>
    </source>
</evidence>
<organism evidence="4 5">
    <name type="scientific">Sparassis crispa</name>
    <dbReference type="NCBI Taxonomy" id="139825"/>
    <lineage>
        <taxon>Eukaryota</taxon>
        <taxon>Fungi</taxon>
        <taxon>Dikarya</taxon>
        <taxon>Basidiomycota</taxon>
        <taxon>Agaricomycotina</taxon>
        <taxon>Agaricomycetes</taxon>
        <taxon>Polyporales</taxon>
        <taxon>Sparassidaceae</taxon>
        <taxon>Sparassis</taxon>
    </lineage>
</organism>
<feature type="compositionally biased region" description="Polar residues" evidence="2">
    <location>
        <begin position="467"/>
        <end position="499"/>
    </location>
</feature>
<feature type="compositionally biased region" description="Basic and acidic residues" evidence="2">
    <location>
        <begin position="434"/>
        <end position="445"/>
    </location>
</feature>
<dbReference type="InParanoid" id="A0A401GIS0"/>
<keyword evidence="3" id="KW-1133">Transmembrane helix</keyword>
<feature type="compositionally biased region" description="Basic and acidic residues" evidence="2">
    <location>
        <begin position="7"/>
        <end position="19"/>
    </location>
</feature>
<feature type="compositionally biased region" description="Polar residues" evidence="2">
    <location>
        <begin position="597"/>
        <end position="612"/>
    </location>
</feature>